<dbReference type="EMBL" id="MN739921">
    <property type="protein sequence ID" value="QHT77709.1"/>
    <property type="molecule type" value="Genomic_DNA"/>
</dbReference>
<dbReference type="PRINTS" id="PR00014">
    <property type="entry name" value="FNTYPEIII"/>
</dbReference>
<dbReference type="InterPro" id="IPR036116">
    <property type="entry name" value="FN3_sf"/>
</dbReference>
<evidence type="ECO:0000256" key="1">
    <source>
        <dbReference type="ARBA" id="ARBA00022737"/>
    </source>
</evidence>
<dbReference type="InterPro" id="IPR003961">
    <property type="entry name" value="FN3_dom"/>
</dbReference>
<proteinExistence type="predicted"/>
<organism evidence="3">
    <name type="scientific">viral metagenome</name>
    <dbReference type="NCBI Taxonomy" id="1070528"/>
    <lineage>
        <taxon>unclassified sequences</taxon>
        <taxon>metagenomes</taxon>
        <taxon>organismal metagenomes</taxon>
    </lineage>
</organism>
<name>A0A6C0HB25_9ZZZZ</name>
<dbReference type="Gene3D" id="2.60.40.10">
    <property type="entry name" value="Immunoglobulins"/>
    <property type="match status" value="2"/>
</dbReference>
<dbReference type="InterPro" id="IPR050991">
    <property type="entry name" value="ECM_Regulatory_Proteins"/>
</dbReference>
<dbReference type="CDD" id="cd00063">
    <property type="entry name" value="FN3"/>
    <property type="match status" value="2"/>
</dbReference>
<sequence length="262" mass="28045">MPSLIKRNNVSMDSIIVHSAKYKIVAATDKYKSQNYPNLGIGARSISNRSKIYKSTVCCSAVYLPPATPNGIVLITSDSTNMTIEITGKTYKVVSFYITYTPTAGGTTKYATFTNSTGTLTDLTPNTNYTISVVAINPSGSSDSYTGTNSYYTTIAPPTNITIVGYTDNTVTISYTAPSGTVTKYIIYYTPSDGTISSYDNGTNTTATISGLSPNTTYTVYVTAFNSNGESSGSDTVTFTTDELDVFTPTTFSSLLDTEVYL</sequence>
<dbReference type="SUPFAM" id="SSF49265">
    <property type="entry name" value="Fibronectin type III"/>
    <property type="match status" value="1"/>
</dbReference>
<feature type="domain" description="Fibronectin type-III" evidence="2">
    <location>
        <begin position="157"/>
        <end position="244"/>
    </location>
</feature>
<protein>
    <recommendedName>
        <fullName evidence="2">Fibronectin type-III domain-containing protein</fullName>
    </recommendedName>
</protein>
<evidence type="ECO:0000313" key="3">
    <source>
        <dbReference type="EMBL" id="QHT77709.1"/>
    </source>
</evidence>
<keyword evidence="1" id="KW-0677">Repeat</keyword>
<dbReference type="AlphaFoldDB" id="A0A6C0HB25"/>
<dbReference type="InterPro" id="IPR013783">
    <property type="entry name" value="Ig-like_fold"/>
</dbReference>
<dbReference type="PROSITE" id="PS50853">
    <property type="entry name" value="FN3"/>
    <property type="match status" value="2"/>
</dbReference>
<evidence type="ECO:0000259" key="2">
    <source>
        <dbReference type="PROSITE" id="PS50853"/>
    </source>
</evidence>
<dbReference type="Pfam" id="PF00041">
    <property type="entry name" value="fn3"/>
    <property type="match status" value="2"/>
</dbReference>
<dbReference type="SMART" id="SM00060">
    <property type="entry name" value="FN3"/>
    <property type="match status" value="2"/>
</dbReference>
<reference evidence="3" key="1">
    <citation type="journal article" date="2020" name="Nature">
        <title>Giant virus diversity and host interactions through global metagenomics.</title>
        <authorList>
            <person name="Schulz F."/>
            <person name="Roux S."/>
            <person name="Paez-Espino D."/>
            <person name="Jungbluth S."/>
            <person name="Walsh D.A."/>
            <person name="Denef V.J."/>
            <person name="McMahon K.D."/>
            <person name="Konstantinidis K.T."/>
            <person name="Eloe-Fadrosh E.A."/>
            <person name="Kyrpides N.C."/>
            <person name="Woyke T."/>
        </authorList>
    </citation>
    <scope>NUCLEOTIDE SEQUENCE</scope>
    <source>
        <strain evidence="3">GVMAG-M-3300023179-90</strain>
    </source>
</reference>
<accession>A0A6C0HB25</accession>
<feature type="domain" description="Fibronectin type-III" evidence="2">
    <location>
        <begin position="65"/>
        <end position="156"/>
    </location>
</feature>
<dbReference type="PANTHER" id="PTHR46708:SF2">
    <property type="entry name" value="FIBRONECTIN TYPE-III DOMAIN-CONTAINING PROTEIN"/>
    <property type="match status" value="1"/>
</dbReference>
<dbReference type="PANTHER" id="PTHR46708">
    <property type="entry name" value="TENASCIN"/>
    <property type="match status" value="1"/>
</dbReference>